<organism evidence="2 3">
    <name type="scientific">Polymorphobacter multimanifer</name>
    <dbReference type="NCBI Taxonomy" id="1070431"/>
    <lineage>
        <taxon>Bacteria</taxon>
        <taxon>Pseudomonadati</taxon>
        <taxon>Pseudomonadota</taxon>
        <taxon>Alphaproteobacteria</taxon>
        <taxon>Sphingomonadales</taxon>
        <taxon>Sphingosinicellaceae</taxon>
        <taxon>Polymorphobacter</taxon>
    </lineage>
</organism>
<feature type="transmembrane region" description="Helical" evidence="1">
    <location>
        <begin position="6"/>
        <end position="30"/>
    </location>
</feature>
<evidence type="ECO:0000313" key="3">
    <source>
        <dbReference type="Proteomes" id="UP000538147"/>
    </source>
</evidence>
<proteinExistence type="predicted"/>
<dbReference type="RefSeq" id="WP_184197556.1">
    <property type="nucleotide sequence ID" value="NZ_JACIIV010000009.1"/>
</dbReference>
<name>A0A841L3R5_9SPHN</name>
<accession>A0A841L3R5</accession>
<keyword evidence="1" id="KW-0812">Transmembrane</keyword>
<protein>
    <submittedName>
        <fullName evidence="2">Uncharacterized protein</fullName>
    </submittedName>
</protein>
<reference evidence="2 3" key="1">
    <citation type="submission" date="2020-08" db="EMBL/GenBank/DDBJ databases">
        <title>Genomic Encyclopedia of Type Strains, Phase IV (KMG-IV): sequencing the most valuable type-strain genomes for metagenomic binning, comparative biology and taxonomic classification.</title>
        <authorList>
            <person name="Goeker M."/>
        </authorList>
    </citation>
    <scope>NUCLEOTIDE SEQUENCE [LARGE SCALE GENOMIC DNA]</scope>
    <source>
        <strain evidence="2 3">DSM 102189</strain>
    </source>
</reference>
<dbReference type="AlphaFoldDB" id="A0A841L3R5"/>
<evidence type="ECO:0000313" key="2">
    <source>
        <dbReference type="EMBL" id="MBB6227274.1"/>
    </source>
</evidence>
<keyword evidence="1" id="KW-1133">Transmembrane helix</keyword>
<keyword evidence="3" id="KW-1185">Reference proteome</keyword>
<comment type="caution">
    <text evidence="2">The sequence shown here is derived from an EMBL/GenBank/DDBJ whole genome shotgun (WGS) entry which is preliminary data.</text>
</comment>
<dbReference type="Proteomes" id="UP000538147">
    <property type="component" value="Unassembled WGS sequence"/>
</dbReference>
<evidence type="ECO:0000256" key="1">
    <source>
        <dbReference type="SAM" id="Phobius"/>
    </source>
</evidence>
<sequence length="82" mass="8997">MLSVETLLVLGGTALIGMLIFAGLAAWAWVSWLKLRAREMELQKMPANTNTGTEPVIGQRIDLADLKERVRKLEAIASGVDF</sequence>
<dbReference type="EMBL" id="JACIIV010000009">
    <property type="protein sequence ID" value="MBB6227274.1"/>
    <property type="molecule type" value="Genomic_DNA"/>
</dbReference>
<gene>
    <name evidence="2" type="ORF">FHS79_001440</name>
</gene>
<keyword evidence="1" id="KW-0472">Membrane</keyword>